<dbReference type="AlphaFoldDB" id="A0A8H2ZT25"/>
<organism evidence="2 3">
    <name type="scientific">Sclerotinia trifoliorum</name>
    <dbReference type="NCBI Taxonomy" id="28548"/>
    <lineage>
        <taxon>Eukaryota</taxon>
        <taxon>Fungi</taxon>
        <taxon>Dikarya</taxon>
        <taxon>Ascomycota</taxon>
        <taxon>Pezizomycotina</taxon>
        <taxon>Leotiomycetes</taxon>
        <taxon>Helotiales</taxon>
        <taxon>Sclerotiniaceae</taxon>
        <taxon>Sclerotinia</taxon>
    </lineage>
</organism>
<dbReference type="EMBL" id="CAJHIA010000037">
    <property type="protein sequence ID" value="CAD6456472.1"/>
    <property type="molecule type" value="Genomic_DNA"/>
</dbReference>
<dbReference type="InterPro" id="IPR045518">
    <property type="entry name" value="2EXR"/>
</dbReference>
<name>A0A8H2ZT25_9HELO</name>
<sequence length="456" mass="51112">MVSEMFHSLNPMSIGRGILQSLKKLSSRKRATAPPLTTDHLSFAMGSTKPLLLDDRLSLAVGSATPPLTNDRLSLTMGKESTFASTVNFIDTPPSMPPGLELQQLNWQLPEELPRMLLQSSNLTSFTLFSVLPKELRIKIWKLAAIHPRIVQITYDHPTESLVSLSPAPALLATCGEARDELLPLFKQLSLPNSACEAIIYLNLEIDTCYVRRATTSMEDASPYTANFTTTKAIFGNNDSKELHPLSFVKHLAIDSSLIDSPVELRLLWGDWDQNSKPQDLKLKTLETFKIVYAPIGPRPALRKIRGHPRISYDDPELEGFTILSKEDRWERRRRHHPINNGEWMTESPFAPRYFSYRQGGFVKQDPVFYPSVHVCGNAGQGQNQGDENGNGSGSGAGDAEKDFYCPGCHVPMSLGAYGAYISMMERDVRGWKGPVFEGVKYERVEERDTEYHLWA</sequence>
<gene>
    <name evidence="2" type="ORF">SCLTRI_LOCUS10457</name>
</gene>
<accession>A0A8H2ZT25</accession>
<proteinExistence type="predicted"/>
<dbReference type="PANTHER" id="PTHR35910:SF6">
    <property type="entry name" value="2EXR DOMAIN-CONTAINING PROTEIN"/>
    <property type="match status" value="1"/>
</dbReference>
<evidence type="ECO:0000313" key="2">
    <source>
        <dbReference type="EMBL" id="CAD6456472.1"/>
    </source>
</evidence>
<dbReference type="PANTHER" id="PTHR35910">
    <property type="entry name" value="2EXR DOMAIN-CONTAINING PROTEIN"/>
    <property type="match status" value="1"/>
</dbReference>
<evidence type="ECO:0000259" key="1">
    <source>
        <dbReference type="Pfam" id="PF20150"/>
    </source>
</evidence>
<feature type="domain" description="2EXR" evidence="1">
    <location>
        <begin position="126"/>
        <end position="208"/>
    </location>
</feature>
<evidence type="ECO:0000313" key="3">
    <source>
        <dbReference type="Proteomes" id="UP000624404"/>
    </source>
</evidence>
<keyword evidence="3" id="KW-1185">Reference proteome</keyword>
<dbReference type="OrthoDB" id="3557569at2759"/>
<dbReference type="Proteomes" id="UP000624404">
    <property type="component" value="Unassembled WGS sequence"/>
</dbReference>
<comment type="caution">
    <text evidence="2">The sequence shown here is derived from an EMBL/GenBank/DDBJ whole genome shotgun (WGS) entry which is preliminary data.</text>
</comment>
<reference evidence="2" key="1">
    <citation type="submission" date="2020-10" db="EMBL/GenBank/DDBJ databases">
        <authorList>
            <person name="Kusch S."/>
        </authorList>
    </citation>
    <scope>NUCLEOTIDE SEQUENCE</scope>
    <source>
        <strain evidence="2">SwB9</strain>
    </source>
</reference>
<dbReference type="Pfam" id="PF20150">
    <property type="entry name" value="2EXR"/>
    <property type="match status" value="1"/>
</dbReference>
<protein>
    <submittedName>
        <fullName evidence="2">5afa6f92-eee1-41c3-acad-c81f97677961</fullName>
    </submittedName>
</protein>